<evidence type="ECO:0000313" key="4">
    <source>
        <dbReference type="EMBL" id="CCO37997.1"/>
    </source>
</evidence>
<dbReference type="Proteomes" id="UP000012065">
    <property type="component" value="Unassembled WGS sequence"/>
</dbReference>
<gene>
    <name evidence="4" type="ORF">BN14_12158</name>
</gene>
<dbReference type="AlphaFoldDB" id="M5CHJ9"/>
<keyword evidence="1" id="KW-0479">Metal-binding</keyword>
<keyword evidence="1" id="KW-0863">Zinc-finger</keyword>
<evidence type="ECO:0000259" key="3">
    <source>
        <dbReference type="PROSITE" id="PS50158"/>
    </source>
</evidence>
<feature type="compositionally biased region" description="Low complexity" evidence="2">
    <location>
        <begin position="268"/>
        <end position="280"/>
    </location>
</feature>
<evidence type="ECO:0000256" key="2">
    <source>
        <dbReference type="SAM" id="MobiDB-lite"/>
    </source>
</evidence>
<protein>
    <recommendedName>
        <fullName evidence="3">CCHC-type domain-containing protein</fullName>
    </recommendedName>
</protein>
<sequence>MVKETNQIVTRAPATPEKTTAGKDVHQTPRPFSLFDNPSSSLAAAAAINPAGTTRQALPHFALPTNPVKPPPSSHSAASSRRTSRSPSPIQASTVPTPGALTKVKVKAPEPYKGGIGADAKQWLARMMRWLTISRSQFASNKDIIMFLLINMEGTAAAWALPHIALIGEKKAVIKTPDDFQREFRKAFDDPDATATAEQKITKLLEIDWNENALWAQYQRGLNWQVRTQIAMMTPQPSSLEAFMEAAVCIDNVCRELEASRPPRDNKPSNPSKSSSAPNKGTSTGSAVKPGDPHYVSKEEIDKHRANNQCIKCGRKGHRAAVCRTGWKAPGELKPKEEKGKETAKIAEAKPELENE</sequence>
<feature type="region of interest" description="Disordered" evidence="2">
    <location>
        <begin position="61"/>
        <end position="102"/>
    </location>
</feature>
<feature type="region of interest" description="Disordered" evidence="2">
    <location>
        <begin position="315"/>
        <end position="356"/>
    </location>
</feature>
<dbReference type="HOGENOM" id="CLU_000384_20_0_1"/>
<feature type="compositionally biased region" description="Basic and acidic residues" evidence="2">
    <location>
        <begin position="291"/>
        <end position="301"/>
    </location>
</feature>
<dbReference type="PROSITE" id="PS50158">
    <property type="entry name" value="ZF_CCHC"/>
    <property type="match status" value="1"/>
</dbReference>
<name>M5CHJ9_THACB</name>
<evidence type="ECO:0000256" key="1">
    <source>
        <dbReference type="PROSITE-ProRule" id="PRU00047"/>
    </source>
</evidence>
<proteinExistence type="predicted"/>
<dbReference type="EMBL" id="CAOJ01018049">
    <property type="protein sequence ID" value="CCO37997.1"/>
    <property type="molecule type" value="Genomic_DNA"/>
</dbReference>
<evidence type="ECO:0000313" key="5">
    <source>
        <dbReference type="Proteomes" id="UP000012065"/>
    </source>
</evidence>
<accession>M5CHJ9</accession>
<keyword evidence="1" id="KW-0862">Zinc</keyword>
<feature type="domain" description="CCHC-type" evidence="3">
    <location>
        <begin position="310"/>
        <end position="324"/>
    </location>
</feature>
<dbReference type="GO" id="GO:0008270">
    <property type="term" value="F:zinc ion binding"/>
    <property type="evidence" value="ECO:0007669"/>
    <property type="project" value="UniProtKB-KW"/>
</dbReference>
<dbReference type="InterPro" id="IPR001878">
    <property type="entry name" value="Znf_CCHC"/>
</dbReference>
<feature type="compositionally biased region" description="Low complexity" evidence="2">
    <location>
        <begin position="74"/>
        <end position="89"/>
    </location>
</feature>
<dbReference type="GO" id="GO:0003676">
    <property type="term" value="F:nucleic acid binding"/>
    <property type="evidence" value="ECO:0007669"/>
    <property type="project" value="InterPro"/>
</dbReference>
<feature type="region of interest" description="Disordered" evidence="2">
    <location>
        <begin position="1"/>
        <end position="38"/>
    </location>
</feature>
<reference evidence="4 5" key="1">
    <citation type="journal article" date="2013" name="J. Biotechnol.">
        <title>Establishment and interpretation of the genome sequence of the phytopathogenic fungus Rhizoctonia solani AG1-IB isolate 7/3/14.</title>
        <authorList>
            <person name="Wibberg D.W."/>
            <person name="Jelonek L.J."/>
            <person name="Rupp O.R."/>
            <person name="Hennig M.H."/>
            <person name="Eikmeyer F.E."/>
            <person name="Goesmann A.G."/>
            <person name="Hartmann A.H."/>
            <person name="Borriss R.B."/>
            <person name="Grosch R.G."/>
            <person name="Puehler A.P."/>
            <person name="Schlueter A.S."/>
        </authorList>
    </citation>
    <scope>NUCLEOTIDE SEQUENCE [LARGE SCALE GENOMIC DNA]</scope>
    <source>
        <strain evidence="5">AG1-IB / isolate 7/3/14</strain>
    </source>
</reference>
<organism evidence="4 5">
    <name type="scientific">Thanatephorus cucumeris (strain AG1-IB / isolate 7/3/14)</name>
    <name type="common">Lettuce bottom rot fungus</name>
    <name type="synonym">Rhizoctonia solani</name>
    <dbReference type="NCBI Taxonomy" id="1108050"/>
    <lineage>
        <taxon>Eukaryota</taxon>
        <taxon>Fungi</taxon>
        <taxon>Dikarya</taxon>
        <taxon>Basidiomycota</taxon>
        <taxon>Agaricomycotina</taxon>
        <taxon>Agaricomycetes</taxon>
        <taxon>Cantharellales</taxon>
        <taxon>Ceratobasidiaceae</taxon>
        <taxon>Rhizoctonia</taxon>
        <taxon>Rhizoctonia solani AG-1</taxon>
    </lineage>
</organism>
<feature type="compositionally biased region" description="Basic and acidic residues" evidence="2">
    <location>
        <begin position="331"/>
        <end position="356"/>
    </location>
</feature>
<comment type="caution">
    <text evidence="4">The sequence shown here is derived from an EMBL/GenBank/DDBJ whole genome shotgun (WGS) entry which is preliminary data.</text>
</comment>
<feature type="region of interest" description="Disordered" evidence="2">
    <location>
        <begin position="259"/>
        <end position="301"/>
    </location>
</feature>